<organism evidence="5 6">
    <name type="scientific">Enterococcus aquimarinus</name>
    <dbReference type="NCBI Taxonomy" id="328396"/>
    <lineage>
        <taxon>Bacteria</taxon>
        <taxon>Bacillati</taxon>
        <taxon>Bacillota</taxon>
        <taxon>Bacilli</taxon>
        <taxon>Lactobacillales</taxon>
        <taxon>Enterococcaceae</taxon>
        <taxon>Enterococcus</taxon>
    </lineage>
</organism>
<proteinExistence type="predicted"/>
<dbReference type="Pfam" id="PF00532">
    <property type="entry name" value="Peripla_BP_1"/>
    <property type="match status" value="1"/>
</dbReference>
<dbReference type="CDD" id="cd01392">
    <property type="entry name" value="HTH_LacI"/>
    <property type="match status" value="1"/>
</dbReference>
<dbReference type="InterPro" id="IPR028082">
    <property type="entry name" value="Peripla_BP_I"/>
</dbReference>
<sequence length="313" mass="35302">MTTIHDVAKKSGYSVSTVSRVLNQKKHVSKEARQAIESAIQALDYVPNDLARDLSQGKNFHIGIVLPHTKHPYFIEMLNGMIDCAFSTVYRLVLLPSEYDEKVEMEYLEQLRGKAFDALIFTSRGVDLDRLVDYATYGPIICSENPQRTDLQAVYLNRQEAYEEAFRWFQLKGKKDILLLLSRKYEASVTSQAVIKAYQAVFGQYPKECQIISGVTTYEEGFLLGERLARMTSVEGIMANVDDVAAGITAAYQQAKCPPPVMVGQGNQWSSQLLHFSTIDHHLYDLGYRSLEMAIGACEQTQIELCSTFIARE</sequence>
<dbReference type="SMART" id="SM00354">
    <property type="entry name" value="HTH_LACI"/>
    <property type="match status" value="1"/>
</dbReference>
<dbReference type="InterPro" id="IPR000843">
    <property type="entry name" value="HTH_LacI"/>
</dbReference>
<evidence type="ECO:0000256" key="3">
    <source>
        <dbReference type="ARBA" id="ARBA00023163"/>
    </source>
</evidence>
<keyword evidence="1" id="KW-0805">Transcription regulation</keyword>
<dbReference type="OrthoDB" id="9798934at2"/>
<dbReference type="SUPFAM" id="SSF47413">
    <property type="entry name" value="lambda repressor-like DNA-binding domains"/>
    <property type="match status" value="1"/>
</dbReference>
<dbReference type="RefSeq" id="WP_071875599.1">
    <property type="nucleotide sequence ID" value="NZ_JBHSHF010000013.1"/>
</dbReference>
<dbReference type="GO" id="GO:0003700">
    <property type="term" value="F:DNA-binding transcription factor activity"/>
    <property type="evidence" value="ECO:0007669"/>
    <property type="project" value="TreeGrafter"/>
</dbReference>
<dbReference type="InterPro" id="IPR001761">
    <property type="entry name" value="Peripla_BP/Lac1_sug-bd_dom"/>
</dbReference>
<dbReference type="Proteomes" id="UP000182149">
    <property type="component" value="Unassembled WGS sequence"/>
</dbReference>
<reference evidence="5 6" key="1">
    <citation type="submission" date="2014-12" db="EMBL/GenBank/DDBJ databases">
        <title>Draft genome sequences of 29 type strains of Enterococci.</title>
        <authorList>
            <person name="Zhong Z."/>
            <person name="Sun Z."/>
            <person name="Liu W."/>
            <person name="Zhang W."/>
            <person name="Zhang H."/>
        </authorList>
    </citation>
    <scope>NUCLEOTIDE SEQUENCE [LARGE SCALE GENOMIC DNA]</scope>
    <source>
        <strain evidence="5 6">DSM 17690</strain>
    </source>
</reference>
<keyword evidence="3" id="KW-0804">Transcription</keyword>
<accession>A0A1L8QNY1</accession>
<feature type="domain" description="HTH lacI-type" evidence="4">
    <location>
        <begin position="2"/>
        <end position="56"/>
    </location>
</feature>
<dbReference type="Gene3D" id="1.10.260.40">
    <property type="entry name" value="lambda repressor-like DNA-binding domains"/>
    <property type="match status" value="1"/>
</dbReference>
<protein>
    <submittedName>
        <fullName evidence="5">Transcriptional regulator, LacI family</fullName>
    </submittedName>
</protein>
<dbReference type="Gene3D" id="3.40.50.2300">
    <property type="match status" value="2"/>
</dbReference>
<gene>
    <name evidence="5" type="ORF">RU93_GL000900</name>
</gene>
<dbReference type="InterPro" id="IPR010982">
    <property type="entry name" value="Lambda_DNA-bd_dom_sf"/>
</dbReference>
<evidence type="ECO:0000313" key="5">
    <source>
        <dbReference type="EMBL" id="OJG09189.1"/>
    </source>
</evidence>
<evidence type="ECO:0000256" key="2">
    <source>
        <dbReference type="ARBA" id="ARBA00023125"/>
    </source>
</evidence>
<dbReference type="PANTHER" id="PTHR30146:SF105">
    <property type="entry name" value="CATABOLITE CONTROL PROTEIN B"/>
    <property type="match status" value="1"/>
</dbReference>
<dbReference type="STRING" id="328396.RU93_GL000900"/>
<name>A0A1L8QNY1_9ENTE</name>
<evidence type="ECO:0000259" key="4">
    <source>
        <dbReference type="PROSITE" id="PS50932"/>
    </source>
</evidence>
<dbReference type="PANTHER" id="PTHR30146">
    <property type="entry name" value="LACI-RELATED TRANSCRIPTIONAL REPRESSOR"/>
    <property type="match status" value="1"/>
</dbReference>
<dbReference type="Pfam" id="PF00356">
    <property type="entry name" value="LacI"/>
    <property type="match status" value="1"/>
</dbReference>
<dbReference type="SUPFAM" id="SSF53822">
    <property type="entry name" value="Periplasmic binding protein-like I"/>
    <property type="match status" value="1"/>
</dbReference>
<dbReference type="AlphaFoldDB" id="A0A1L8QNY1"/>
<keyword evidence="6" id="KW-1185">Reference proteome</keyword>
<dbReference type="EMBL" id="JXKD01000019">
    <property type="protein sequence ID" value="OJG09189.1"/>
    <property type="molecule type" value="Genomic_DNA"/>
</dbReference>
<dbReference type="PROSITE" id="PS50932">
    <property type="entry name" value="HTH_LACI_2"/>
    <property type="match status" value="1"/>
</dbReference>
<dbReference type="GO" id="GO:0000976">
    <property type="term" value="F:transcription cis-regulatory region binding"/>
    <property type="evidence" value="ECO:0007669"/>
    <property type="project" value="TreeGrafter"/>
</dbReference>
<dbReference type="CDD" id="cd06286">
    <property type="entry name" value="PBP1_CcpB-like"/>
    <property type="match status" value="1"/>
</dbReference>
<evidence type="ECO:0000313" key="6">
    <source>
        <dbReference type="Proteomes" id="UP000182149"/>
    </source>
</evidence>
<comment type="caution">
    <text evidence="5">The sequence shown here is derived from an EMBL/GenBank/DDBJ whole genome shotgun (WGS) entry which is preliminary data.</text>
</comment>
<evidence type="ECO:0000256" key="1">
    <source>
        <dbReference type="ARBA" id="ARBA00023015"/>
    </source>
</evidence>
<keyword evidence="2" id="KW-0238">DNA-binding</keyword>